<evidence type="ECO:0000313" key="1">
    <source>
        <dbReference type="EMBL" id="SBS70945.1"/>
    </source>
</evidence>
<dbReference type="AlphaFoldDB" id="A0A1Y5NX41"/>
<reference evidence="1" key="1">
    <citation type="submission" date="2016-03" db="EMBL/GenBank/DDBJ databases">
        <authorList>
            <person name="Ploux O."/>
        </authorList>
    </citation>
    <scope>NUCLEOTIDE SEQUENCE</scope>
    <source>
        <strain evidence="1">UC1</strain>
    </source>
</reference>
<protein>
    <submittedName>
        <fullName evidence="1">Uncharacterized protein</fullName>
    </submittedName>
</protein>
<dbReference type="EMBL" id="FLQR01000001">
    <property type="protein sequence ID" value="SBS70945.1"/>
    <property type="molecule type" value="Genomic_DNA"/>
</dbReference>
<dbReference type="RefSeq" id="WP_295573732.1">
    <property type="nucleotide sequence ID" value="NZ_FLQR01000001.1"/>
</dbReference>
<name>A0A1Y5NX41_9MICO</name>
<organism evidence="1">
    <name type="scientific">uncultured Microbacterium sp</name>
    <dbReference type="NCBI Taxonomy" id="191216"/>
    <lineage>
        <taxon>Bacteria</taxon>
        <taxon>Bacillati</taxon>
        <taxon>Actinomycetota</taxon>
        <taxon>Actinomycetes</taxon>
        <taxon>Micrococcales</taxon>
        <taxon>Microbacteriaceae</taxon>
        <taxon>Microbacterium</taxon>
        <taxon>environmental samples</taxon>
    </lineage>
</organism>
<gene>
    <name evidence="1" type="ORF">MIPYR_10743</name>
</gene>
<accession>A0A1Y5NX41</accession>
<proteinExistence type="predicted"/>
<sequence length="104" mass="10966">MTDLIARTIRRTADAAGSVTVGLAPRMDENSFRVFLGDAYLGDVVSRTTQTRKRVPGTHLVLTGAAHVEWVATAPESTGHGATSHLIQDDAIRALLSLAGALTV</sequence>